<dbReference type="Proteomes" id="UP000268350">
    <property type="component" value="Unassembled WGS sequence"/>
</dbReference>
<keyword evidence="4 17" id="KW-0812">Transmembrane</keyword>
<dbReference type="PANTHER" id="PTHR21266">
    <property type="entry name" value="IRON-SULFUR DOMAIN CONTAINING PROTEIN"/>
    <property type="match status" value="1"/>
</dbReference>
<dbReference type="GO" id="GO:0016020">
    <property type="term" value="C:membrane"/>
    <property type="evidence" value="ECO:0007669"/>
    <property type="project" value="UniProtKB-SubCell"/>
</dbReference>
<dbReference type="GO" id="GO:0005737">
    <property type="term" value="C:cytoplasm"/>
    <property type="evidence" value="ECO:0007669"/>
    <property type="project" value="TreeGrafter"/>
</dbReference>
<dbReference type="InterPro" id="IPR036922">
    <property type="entry name" value="Rieske_2Fe-2S_sf"/>
</dbReference>
<dbReference type="GO" id="GO:0051537">
    <property type="term" value="F:2 iron, 2 sulfur cluster binding"/>
    <property type="evidence" value="ECO:0007669"/>
    <property type="project" value="UniProtKB-KW"/>
</dbReference>
<feature type="domain" description="Rieske" evidence="18">
    <location>
        <begin position="110"/>
        <end position="213"/>
    </location>
</feature>
<dbReference type="Gene3D" id="2.102.10.10">
    <property type="entry name" value="Rieske [2Fe-2S] iron-sulphur domain"/>
    <property type="match status" value="1"/>
</dbReference>
<dbReference type="GO" id="GO:0170056">
    <property type="term" value="F:cholesterol 7-desaturase [NAD(P)H] activity"/>
    <property type="evidence" value="ECO:0007669"/>
    <property type="project" value="UniProtKB-EC"/>
</dbReference>
<comment type="cofactor">
    <cofactor evidence="1">
        <name>Fe cation</name>
        <dbReference type="ChEBI" id="CHEBI:24875"/>
    </cofactor>
</comment>
<dbReference type="STRING" id="7266.A0A3B0KWH2"/>
<dbReference type="SUPFAM" id="SSF50022">
    <property type="entry name" value="ISP domain"/>
    <property type="match status" value="1"/>
</dbReference>
<keyword evidence="8" id="KW-0560">Oxidoreductase</keyword>
<evidence type="ECO:0000256" key="3">
    <source>
        <dbReference type="ARBA" id="ARBA00004972"/>
    </source>
</evidence>
<accession>A0A3B0KWH2</accession>
<evidence type="ECO:0000256" key="15">
    <source>
        <dbReference type="ARBA" id="ARBA00047853"/>
    </source>
</evidence>
<dbReference type="CDD" id="cd03469">
    <property type="entry name" value="Rieske_RO_Alpha_N"/>
    <property type="match status" value="1"/>
</dbReference>
<keyword evidence="7 17" id="KW-1133">Transmembrane helix</keyword>
<comment type="catalytic activity">
    <reaction evidence="15">
        <text>cholesterol + NADH + O2 + H(+) = 7-dehydrocholesterol + NAD(+) + 2 H2O</text>
        <dbReference type="Rhea" id="RHEA:51644"/>
        <dbReference type="ChEBI" id="CHEBI:15377"/>
        <dbReference type="ChEBI" id="CHEBI:15378"/>
        <dbReference type="ChEBI" id="CHEBI:15379"/>
        <dbReference type="ChEBI" id="CHEBI:16113"/>
        <dbReference type="ChEBI" id="CHEBI:17759"/>
        <dbReference type="ChEBI" id="CHEBI:57540"/>
        <dbReference type="ChEBI" id="CHEBI:57945"/>
        <dbReference type="EC" id="1.14.19.21"/>
    </reaction>
    <physiologicalReaction direction="left-to-right" evidence="15">
        <dbReference type="Rhea" id="RHEA:51645"/>
    </physiologicalReaction>
</comment>
<keyword evidence="6" id="KW-0479">Metal-binding</keyword>
<keyword evidence="9" id="KW-0408">Iron</keyword>
<comment type="similarity">
    <text evidence="13">Belongs to the cholesterol 7-desaturase family.</text>
</comment>
<dbReference type="InterPro" id="IPR045605">
    <property type="entry name" value="KshA-like_C"/>
</dbReference>
<dbReference type="Gene3D" id="3.90.380.10">
    <property type="entry name" value="Naphthalene 1,2-dioxygenase Alpha Subunit, Chain A, domain 1"/>
    <property type="match status" value="1"/>
</dbReference>
<evidence type="ECO:0000256" key="14">
    <source>
        <dbReference type="ARBA" id="ARBA00026095"/>
    </source>
</evidence>
<evidence type="ECO:0000256" key="16">
    <source>
        <dbReference type="ARBA" id="ARBA00049548"/>
    </source>
</evidence>
<reference evidence="20" key="1">
    <citation type="submission" date="2018-01" db="EMBL/GenBank/DDBJ databases">
        <authorList>
            <person name="Alioto T."/>
            <person name="Alioto T."/>
        </authorList>
    </citation>
    <scope>NUCLEOTIDE SEQUENCE [LARGE SCALE GENOMIC DNA]</scope>
</reference>
<evidence type="ECO:0000256" key="7">
    <source>
        <dbReference type="ARBA" id="ARBA00022989"/>
    </source>
</evidence>
<evidence type="ECO:0000256" key="13">
    <source>
        <dbReference type="ARBA" id="ARBA00025729"/>
    </source>
</evidence>
<evidence type="ECO:0000256" key="17">
    <source>
        <dbReference type="SAM" id="Phobius"/>
    </source>
</evidence>
<feature type="transmembrane region" description="Helical" evidence="17">
    <location>
        <begin position="36"/>
        <end position="60"/>
    </location>
</feature>
<evidence type="ECO:0000256" key="9">
    <source>
        <dbReference type="ARBA" id="ARBA00023004"/>
    </source>
</evidence>
<gene>
    <name evidence="19" type="ORF">DGUA_6G019857</name>
</gene>
<comment type="pathway">
    <text evidence="12">Steroid hormone biosynthesis; dafachronic acid biosynthesis.</text>
</comment>
<evidence type="ECO:0000256" key="10">
    <source>
        <dbReference type="ARBA" id="ARBA00023014"/>
    </source>
</evidence>
<keyword evidence="10" id="KW-0411">Iron-sulfur</keyword>
<evidence type="ECO:0000256" key="8">
    <source>
        <dbReference type="ARBA" id="ARBA00023002"/>
    </source>
</evidence>
<organism evidence="19 20">
    <name type="scientific">Drosophila guanche</name>
    <name type="common">Fruit fly</name>
    <dbReference type="NCBI Taxonomy" id="7266"/>
    <lineage>
        <taxon>Eukaryota</taxon>
        <taxon>Metazoa</taxon>
        <taxon>Ecdysozoa</taxon>
        <taxon>Arthropoda</taxon>
        <taxon>Hexapoda</taxon>
        <taxon>Insecta</taxon>
        <taxon>Pterygota</taxon>
        <taxon>Neoptera</taxon>
        <taxon>Endopterygota</taxon>
        <taxon>Diptera</taxon>
        <taxon>Brachycera</taxon>
        <taxon>Muscomorpha</taxon>
        <taxon>Ephydroidea</taxon>
        <taxon>Drosophilidae</taxon>
        <taxon>Drosophila</taxon>
        <taxon>Sophophora</taxon>
    </lineage>
</organism>
<keyword evidence="20" id="KW-1185">Reference proteome</keyword>
<dbReference type="UniPathway" id="UPA01020"/>
<evidence type="ECO:0000256" key="11">
    <source>
        <dbReference type="ARBA" id="ARBA00023136"/>
    </source>
</evidence>
<dbReference type="PROSITE" id="PS51296">
    <property type="entry name" value="RIESKE"/>
    <property type="match status" value="1"/>
</dbReference>
<dbReference type="OrthoDB" id="426882at2759"/>
<evidence type="ECO:0000256" key="6">
    <source>
        <dbReference type="ARBA" id="ARBA00022723"/>
    </source>
</evidence>
<dbReference type="AlphaFoldDB" id="A0A3B0KWH2"/>
<keyword evidence="5" id="KW-0001">2Fe-2S</keyword>
<evidence type="ECO:0000313" key="20">
    <source>
        <dbReference type="Proteomes" id="UP000268350"/>
    </source>
</evidence>
<evidence type="ECO:0000313" key="19">
    <source>
        <dbReference type="EMBL" id="SPP88368.1"/>
    </source>
</evidence>
<comment type="pathway">
    <text evidence="3">Hormone biosynthesis.</text>
</comment>
<dbReference type="GO" id="GO:0008203">
    <property type="term" value="P:cholesterol metabolic process"/>
    <property type="evidence" value="ECO:0007669"/>
    <property type="project" value="InterPro"/>
</dbReference>
<dbReference type="PANTHER" id="PTHR21266:SF32">
    <property type="entry name" value="CHOLESTEROL 7-DESATURASE NVD"/>
    <property type="match status" value="1"/>
</dbReference>
<comment type="subcellular location">
    <subcellularLocation>
        <location evidence="2">Membrane</location>
    </subcellularLocation>
</comment>
<comment type="catalytic activity">
    <reaction evidence="16">
        <text>cholesterol + NADPH + O2 + H(+) = 7-dehydrocholesterol + NADP(+) + 2 H2O</text>
        <dbReference type="Rhea" id="RHEA:45024"/>
        <dbReference type="ChEBI" id="CHEBI:15377"/>
        <dbReference type="ChEBI" id="CHEBI:15378"/>
        <dbReference type="ChEBI" id="CHEBI:15379"/>
        <dbReference type="ChEBI" id="CHEBI:16113"/>
        <dbReference type="ChEBI" id="CHEBI:17759"/>
        <dbReference type="ChEBI" id="CHEBI:57783"/>
        <dbReference type="ChEBI" id="CHEBI:58349"/>
        <dbReference type="EC" id="1.14.19.21"/>
    </reaction>
    <physiologicalReaction direction="left-to-right" evidence="16">
        <dbReference type="Rhea" id="RHEA:45025"/>
    </physiologicalReaction>
</comment>
<dbReference type="EMBL" id="OUUW01000014">
    <property type="protein sequence ID" value="SPP88368.1"/>
    <property type="molecule type" value="Genomic_DNA"/>
</dbReference>
<keyword evidence="11 17" id="KW-0472">Membrane</keyword>
<dbReference type="Pfam" id="PF19298">
    <property type="entry name" value="KshA_C"/>
    <property type="match status" value="1"/>
</dbReference>
<dbReference type="SUPFAM" id="SSF55961">
    <property type="entry name" value="Bet v1-like"/>
    <property type="match status" value="1"/>
</dbReference>
<evidence type="ECO:0000256" key="1">
    <source>
        <dbReference type="ARBA" id="ARBA00001962"/>
    </source>
</evidence>
<protein>
    <recommendedName>
        <fullName evidence="14">cholesterol 7-desaturase</fullName>
        <ecNumber evidence="14">1.14.19.21</ecNumber>
    </recommendedName>
</protein>
<dbReference type="InterPro" id="IPR050584">
    <property type="entry name" value="Cholesterol_7-desaturase"/>
</dbReference>
<name>A0A3B0KWH2_DROGU</name>
<proteinExistence type="inferred from homology"/>
<evidence type="ECO:0000256" key="4">
    <source>
        <dbReference type="ARBA" id="ARBA00022692"/>
    </source>
</evidence>
<evidence type="ECO:0000259" key="18">
    <source>
        <dbReference type="PROSITE" id="PS51296"/>
    </source>
</evidence>
<dbReference type="GO" id="GO:0046872">
    <property type="term" value="F:metal ion binding"/>
    <property type="evidence" value="ECO:0007669"/>
    <property type="project" value="UniProtKB-KW"/>
</dbReference>
<dbReference type="InterPro" id="IPR017941">
    <property type="entry name" value="Rieske_2Fe-2S"/>
</dbReference>
<evidence type="ECO:0000256" key="12">
    <source>
        <dbReference type="ARBA" id="ARBA00025712"/>
    </source>
</evidence>
<sequence>MLWWSISKAMDQLSVSSMFIKAHITNLVKFLDPKTILYVCIVVLVTLWIYWLFCVPFVWIKYLDDVSYSKVSKREDFCRNNNKRDAINRIRKAKKNSSNEMPPPFPNGWYAILESSKVRPGEAKFVACLGEKLVVYRTQKHKVFVLDAYCPHLGANLGVGGRVVGDNIECPFHQWSFRGEDGSCNNIPYSTSIPRGTNVKKWISQEVNDFIFIWYHAESTDPWELPVTMEIQEKNISYHGRNEFYINCHIQEIPENGADMAHFSAIHSESFLAGSLAPSKSLLGQFGCHKWNARWLPGTGEEKHVAEITLTHSLQIIRKVHCFLMNVSVKQIGPSFVYLKMNSSTFGQIQVLQTITPIEPLLQKVVHRFYGPRWLGPLLKVLIYGESVMFERDINMWNHKVFRRNPILAKEDSSIKQFRMWYSQFYTSSSKQFSQVTNDDW</sequence>
<evidence type="ECO:0000256" key="5">
    <source>
        <dbReference type="ARBA" id="ARBA00022714"/>
    </source>
</evidence>
<dbReference type="Pfam" id="PF00355">
    <property type="entry name" value="Rieske"/>
    <property type="match status" value="1"/>
</dbReference>
<evidence type="ECO:0000256" key="2">
    <source>
        <dbReference type="ARBA" id="ARBA00004370"/>
    </source>
</evidence>
<dbReference type="EC" id="1.14.19.21" evidence="14"/>